<dbReference type="SUPFAM" id="SSF52922">
    <property type="entry name" value="TK C-terminal domain-like"/>
    <property type="match status" value="1"/>
</dbReference>
<feature type="binding site" evidence="12">
    <location>
        <position position="472"/>
    </location>
    <ligand>
        <name>substrate</name>
    </ligand>
</feature>
<evidence type="ECO:0000313" key="19">
    <source>
        <dbReference type="Proteomes" id="UP000476934"/>
    </source>
</evidence>
<dbReference type="InterPro" id="IPR049557">
    <property type="entry name" value="Transketolase_CS"/>
</dbReference>
<feature type="binding site" evidence="12">
    <location>
        <position position="468"/>
    </location>
    <ligand>
        <name>substrate</name>
    </ligand>
</feature>
<feature type="binding site" evidence="14">
    <location>
        <position position="188"/>
    </location>
    <ligand>
        <name>Mg(2+)</name>
        <dbReference type="ChEBI" id="CHEBI:18420"/>
    </ligand>
</feature>
<comment type="catalytic activity">
    <reaction evidence="9 16">
        <text>D-sedoheptulose 7-phosphate + D-glyceraldehyde 3-phosphate = aldehydo-D-ribose 5-phosphate + D-xylulose 5-phosphate</text>
        <dbReference type="Rhea" id="RHEA:10508"/>
        <dbReference type="ChEBI" id="CHEBI:57483"/>
        <dbReference type="ChEBI" id="CHEBI:57737"/>
        <dbReference type="ChEBI" id="CHEBI:58273"/>
        <dbReference type="ChEBI" id="CHEBI:59776"/>
        <dbReference type="EC" id="2.2.1.1"/>
    </reaction>
</comment>
<dbReference type="FunFam" id="3.40.50.920:FF:000003">
    <property type="entry name" value="Transketolase"/>
    <property type="match status" value="1"/>
</dbReference>
<sequence>MQSLDNQVVQSLRVLSIDMIENSKSGHPGLPMGAAPMATSLWKNHLKFNPNNPDWFDRDRFVLSAGHGSALLYSLLHVFGYHLPMSELKRFRQMGSKTPGHPEYRHTVGVDATTGPLGQGIAMGVGMALSEAHLSAMYNHPNHEIIDHYTYLLCGDGCLMEGISYEAASLAGHLGLGKLILLYDSNNISLDGDLDKAFSENIQERFRSCGWQTLVVEDGNDLIAINKAITEAKPERNKPTIIEVKTIIGYGSPNKAGTSSVHGSPLGAEEAELVKRQYNWELPPFTLPAEVKALKDVYREKGAKLEKEWLTRFKSYCIEYPKLASEVKALIEGRLPEAWDAGLKQYNPEDKAISTRDASGIALNQIIENLPTLFGGSADLASSNKTALKHAGDVTAANYEGKNIWFGVREFAMGGILNGMALHGGVQPFGGTFFVFSDYLRSAVRSAALMNIPVTYVMTHDSISVGEDGPTHEPIEHLACFRAMPGLTVIRPADGNETVEAYRYAIGQQEQPIMIVLSRQNLPILSHSREKASDGLKKGAYVLLESKGTQADIILIGSGSEVSLLIEAQKVLSEQGYDASVVSMPSWELFEKQSNEYKESVLPSHHQKRLVCEMGSTFGWHKYISHEGRIIGIDSFGASAPGDQLIQSFGFTVTNVVEQAKAVIHNGTAVSAN</sequence>
<dbReference type="InterPro" id="IPR029061">
    <property type="entry name" value="THDP-binding"/>
</dbReference>
<dbReference type="GO" id="GO:0006098">
    <property type="term" value="P:pentose-phosphate shunt"/>
    <property type="evidence" value="ECO:0007669"/>
    <property type="project" value="TreeGrafter"/>
</dbReference>
<dbReference type="Gene3D" id="3.40.50.920">
    <property type="match status" value="1"/>
</dbReference>
<dbReference type="Pfam" id="PF02779">
    <property type="entry name" value="Transket_pyr"/>
    <property type="match status" value="1"/>
</dbReference>
<feature type="site" description="Important for catalytic activity" evidence="15">
    <location>
        <position position="262"/>
    </location>
</feature>
<dbReference type="CDD" id="cd02012">
    <property type="entry name" value="TPP_TK"/>
    <property type="match status" value="1"/>
</dbReference>
<evidence type="ECO:0000256" key="15">
    <source>
        <dbReference type="PIRSR" id="PIRSR605478-5"/>
    </source>
</evidence>
<evidence type="ECO:0000256" key="9">
    <source>
        <dbReference type="ARBA" id="ARBA00049473"/>
    </source>
</evidence>
<feature type="binding site" evidence="14">
    <location>
        <position position="186"/>
    </location>
    <ligand>
        <name>Mg(2+)</name>
        <dbReference type="ChEBI" id="CHEBI:18420"/>
    </ligand>
</feature>
<evidence type="ECO:0000256" key="7">
    <source>
        <dbReference type="ARBA" id="ARBA00022842"/>
    </source>
</evidence>
<dbReference type="Pfam" id="PF22613">
    <property type="entry name" value="Transketolase_C_1"/>
    <property type="match status" value="1"/>
</dbReference>
<dbReference type="FunFam" id="3.40.50.970:FF:000004">
    <property type="entry name" value="Transketolase"/>
    <property type="match status" value="1"/>
</dbReference>
<dbReference type="InterPro" id="IPR005475">
    <property type="entry name" value="Transketolase-like_Pyr-bd"/>
</dbReference>
<comment type="function">
    <text evidence="16">Catalyzes the transfer of a two-carbon ketol group from a ketose donor to an aldose acceptor, via a covalent intermediate with the cofactor thiamine pyrophosphate.</text>
</comment>
<evidence type="ECO:0000256" key="14">
    <source>
        <dbReference type="PIRSR" id="PIRSR605478-4"/>
    </source>
</evidence>
<keyword evidence="19" id="KW-1185">Reference proteome</keyword>
<evidence type="ECO:0000256" key="1">
    <source>
        <dbReference type="ARBA" id="ARBA00007131"/>
    </source>
</evidence>
<evidence type="ECO:0000256" key="4">
    <source>
        <dbReference type="ARBA" id="ARBA00016662"/>
    </source>
</evidence>
<dbReference type="SUPFAM" id="SSF52518">
    <property type="entry name" value="Thiamin diphosphate-binding fold (THDP-binding)"/>
    <property type="match status" value="2"/>
</dbReference>
<comment type="subunit">
    <text evidence="2 16">Homodimer.</text>
</comment>
<evidence type="ECO:0000256" key="13">
    <source>
        <dbReference type="PIRSR" id="PIRSR605478-3"/>
    </source>
</evidence>
<dbReference type="InterPro" id="IPR009014">
    <property type="entry name" value="Transketo_C/PFOR_II"/>
</dbReference>
<feature type="binding site" evidence="12">
    <location>
        <position position="383"/>
    </location>
    <ligand>
        <name>substrate</name>
    </ligand>
</feature>
<organism evidence="18 19">
    <name type="scientific">Heyndrickxia ginsengihumi</name>
    <dbReference type="NCBI Taxonomy" id="363870"/>
    <lineage>
        <taxon>Bacteria</taxon>
        <taxon>Bacillati</taxon>
        <taxon>Bacillota</taxon>
        <taxon>Bacilli</taxon>
        <taxon>Bacillales</taxon>
        <taxon>Bacillaceae</taxon>
        <taxon>Heyndrickxia</taxon>
    </lineage>
</organism>
<dbReference type="PROSITE" id="PS00801">
    <property type="entry name" value="TRANSKETOLASE_1"/>
    <property type="match status" value="1"/>
</dbReference>
<dbReference type="GO" id="GO:0004802">
    <property type="term" value="F:transketolase activity"/>
    <property type="evidence" value="ECO:0007669"/>
    <property type="project" value="UniProtKB-UniRule"/>
</dbReference>
<accession>A0A6M0P404</accession>
<dbReference type="InterPro" id="IPR055152">
    <property type="entry name" value="Transketolase-like_C_2"/>
</dbReference>
<evidence type="ECO:0000256" key="5">
    <source>
        <dbReference type="ARBA" id="ARBA00022679"/>
    </source>
</evidence>
<keyword evidence="16" id="KW-0106">Calcium</keyword>
<dbReference type="Proteomes" id="UP000476934">
    <property type="component" value="Unassembled WGS sequence"/>
</dbReference>
<dbReference type="InterPro" id="IPR005478">
    <property type="entry name" value="Transketolase_bac-like"/>
</dbReference>
<comment type="cofactor">
    <cofactor evidence="16">
        <name>Mg(2+)</name>
        <dbReference type="ChEBI" id="CHEBI:18420"/>
    </cofactor>
    <cofactor evidence="16">
        <name>Ca(2+)</name>
        <dbReference type="ChEBI" id="CHEBI:29108"/>
    </cofactor>
    <cofactor evidence="16">
        <name>Mn(2+)</name>
        <dbReference type="ChEBI" id="CHEBI:29035"/>
    </cofactor>
    <cofactor evidence="16">
        <name>Co(2+)</name>
        <dbReference type="ChEBI" id="CHEBI:48828"/>
    </cofactor>
    <text evidence="16">Binds 1 Mg(2+) ion per subunit. Can also utilize other divalent metal cations, such as Ca(2+), Mn(2+) and Co(2+).</text>
</comment>
<dbReference type="SMART" id="SM00861">
    <property type="entry name" value="Transket_pyr"/>
    <property type="match status" value="1"/>
</dbReference>
<dbReference type="EMBL" id="JAAIWK010000005">
    <property type="protein sequence ID" value="NEY19311.1"/>
    <property type="molecule type" value="Genomic_DNA"/>
</dbReference>
<feature type="domain" description="Transketolase-like pyrimidine-binding" evidence="17">
    <location>
        <begin position="353"/>
        <end position="524"/>
    </location>
</feature>
<dbReference type="Pfam" id="PF00456">
    <property type="entry name" value="Transketolase_N"/>
    <property type="match status" value="1"/>
</dbReference>
<comment type="caution">
    <text evidence="18">The sequence shown here is derived from an EMBL/GenBank/DDBJ whole genome shotgun (WGS) entry which is preliminary data.</text>
</comment>
<feature type="binding site" evidence="12">
    <location>
        <position position="356"/>
    </location>
    <ligand>
        <name>substrate</name>
    </ligand>
</feature>
<feature type="binding site" evidence="13">
    <location>
        <begin position="115"/>
        <end position="117"/>
    </location>
    <ligand>
        <name>thiamine diphosphate</name>
        <dbReference type="ChEBI" id="CHEBI:58937"/>
    </ligand>
</feature>
<dbReference type="InterPro" id="IPR020826">
    <property type="entry name" value="Transketolase_BS"/>
</dbReference>
<name>A0A6M0P404_9BACI</name>
<evidence type="ECO:0000256" key="16">
    <source>
        <dbReference type="RuleBase" id="RU004996"/>
    </source>
</evidence>
<evidence type="ECO:0000313" key="18">
    <source>
        <dbReference type="EMBL" id="NEY19311.1"/>
    </source>
</evidence>
<dbReference type="FunFam" id="3.40.50.970:FF:000003">
    <property type="entry name" value="Transketolase"/>
    <property type="match status" value="1"/>
</dbReference>
<dbReference type="GO" id="GO:0046872">
    <property type="term" value="F:metal ion binding"/>
    <property type="evidence" value="ECO:0007669"/>
    <property type="project" value="UniProtKB-KW"/>
</dbReference>
<dbReference type="InterPro" id="IPR005474">
    <property type="entry name" value="Transketolase_N"/>
</dbReference>
<reference evidence="18 19" key="1">
    <citation type="submission" date="2020-02" db="EMBL/GenBank/DDBJ databases">
        <authorList>
            <person name="Feng H."/>
        </authorList>
    </citation>
    <scope>NUCLEOTIDE SEQUENCE [LARGE SCALE GENOMIC DNA]</scope>
    <source>
        <strain evidence="18 19">Gsoil 114</strain>
    </source>
</reference>
<evidence type="ECO:0000259" key="17">
    <source>
        <dbReference type="SMART" id="SM00861"/>
    </source>
</evidence>
<gene>
    <name evidence="18" type="primary">tkt</name>
    <name evidence="18" type="ORF">G4D61_04930</name>
</gene>
<keyword evidence="6 14" id="KW-0479">Metal-binding</keyword>
<feature type="binding site" evidence="13">
    <location>
        <position position="262"/>
    </location>
    <ligand>
        <name>thiamine diphosphate</name>
        <dbReference type="ChEBI" id="CHEBI:58937"/>
    </ligand>
</feature>
<evidence type="ECO:0000256" key="11">
    <source>
        <dbReference type="PIRSR" id="PIRSR605478-1"/>
    </source>
</evidence>
<protein>
    <recommendedName>
        <fullName evidence="4 10">Transketolase</fullName>
        <ecNumber evidence="3 10">2.2.1.1</ecNumber>
    </recommendedName>
</protein>
<feature type="active site" description="Proton donor" evidence="11">
    <location>
        <position position="410"/>
    </location>
</feature>
<dbReference type="PANTHER" id="PTHR43522:SF2">
    <property type="entry name" value="TRANSKETOLASE 1-RELATED"/>
    <property type="match status" value="1"/>
</dbReference>
<feature type="binding site" evidence="12">
    <location>
        <position position="262"/>
    </location>
    <ligand>
        <name>substrate</name>
    </ligand>
</feature>
<comment type="cofactor">
    <cofactor evidence="14">
        <name>Mg(2+)</name>
        <dbReference type="ChEBI" id="CHEBI:18420"/>
    </cofactor>
    <text evidence="14">Binds 1 Mg(2+) ion per subunit. Can also utilize other divalent metal cations, such as Ca(2+), Mn(2+) and Co(2+).</text>
</comment>
<evidence type="ECO:0000256" key="2">
    <source>
        <dbReference type="ARBA" id="ARBA00011738"/>
    </source>
</evidence>
<feature type="binding site" evidence="14">
    <location>
        <position position="156"/>
    </location>
    <ligand>
        <name>Mg(2+)</name>
        <dbReference type="ChEBI" id="CHEBI:18420"/>
    </ligand>
</feature>
<dbReference type="NCBIfam" id="TIGR00232">
    <property type="entry name" value="tktlase_bact"/>
    <property type="match status" value="1"/>
</dbReference>
<feature type="binding site" evidence="13">
    <location>
        <position position="436"/>
    </location>
    <ligand>
        <name>thiamine diphosphate</name>
        <dbReference type="ChEBI" id="CHEBI:58937"/>
    </ligand>
</feature>
<feature type="binding site" evidence="13">
    <location>
        <position position="186"/>
    </location>
    <ligand>
        <name>thiamine diphosphate</name>
        <dbReference type="ChEBI" id="CHEBI:58937"/>
    </ligand>
</feature>
<evidence type="ECO:0000256" key="6">
    <source>
        <dbReference type="ARBA" id="ARBA00022723"/>
    </source>
</evidence>
<dbReference type="RefSeq" id="WP_163173349.1">
    <property type="nucleotide sequence ID" value="NZ_JAAIWK010000005.1"/>
</dbReference>
<evidence type="ECO:0000256" key="10">
    <source>
        <dbReference type="NCBIfam" id="TIGR00232"/>
    </source>
</evidence>
<reference evidence="18 19" key="2">
    <citation type="submission" date="2020-03" db="EMBL/GenBank/DDBJ databases">
        <title>Bacillus aquiflavi sp. nov., isolated from yellow water of strong flavor Chinese baijiu in Yibin region of China.</title>
        <authorList>
            <person name="Xie J."/>
        </authorList>
    </citation>
    <scope>NUCLEOTIDE SEQUENCE [LARGE SCALE GENOMIC DNA]</scope>
    <source>
        <strain evidence="18 19">Gsoil 114</strain>
    </source>
</reference>
<evidence type="ECO:0000256" key="12">
    <source>
        <dbReference type="PIRSR" id="PIRSR605478-2"/>
    </source>
</evidence>
<dbReference type="AlphaFoldDB" id="A0A6M0P404"/>
<keyword evidence="8 13" id="KW-0786">Thiamine pyrophosphate</keyword>
<keyword evidence="5 16" id="KW-0808">Transferase</keyword>
<feature type="binding site" evidence="12">
    <location>
        <position position="519"/>
    </location>
    <ligand>
        <name>substrate</name>
    </ligand>
</feature>
<evidence type="ECO:0000256" key="3">
    <source>
        <dbReference type="ARBA" id="ARBA00013152"/>
    </source>
</evidence>
<dbReference type="Gene3D" id="3.40.50.970">
    <property type="match status" value="2"/>
</dbReference>
<feature type="site" description="Important for catalytic activity" evidence="15">
    <location>
        <position position="27"/>
    </location>
</feature>
<proteinExistence type="inferred from homology"/>
<comment type="cofactor">
    <cofactor evidence="13">
        <name>thiamine diphosphate</name>
        <dbReference type="ChEBI" id="CHEBI:58937"/>
    </cofactor>
    <text evidence="13">Binds 1 thiamine pyrophosphate per subunit. During the reaction, the substrate forms a covalent intermediate with the cofactor.</text>
</comment>
<dbReference type="GO" id="GO:0005829">
    <property type="term" value="C:cytosol"/>
    <property type="evidence" value="ECO:0007669"/>
    <property type="project" value="TreeGrafter"/>
</dbReference>
<dbReference type="PROSITE" id="PS00802">
    <property type="entry name" value="TRANSKETOLASE_2"/>
    <property type="match status" value="1"/>
</dbReference>
<feature type="binding site" evidence="12">
    <location>
        <position position="460"/>
    </location>
    <ligand>
        <name>substrate</name>
    </ligand>
</feature>
<dbReference type="InterPro" id="IPR033247">
    <property type="entry name" value="Transketolase_fam"/>
</dbReference>
<feature type="binding site" evidence="12">
    <location>
        <position position="27"/>
    </location>
    <ligand>
        <name>substrate</name>
    </ligand>
</feature>
<dbReference type="PANTHER" id="PTHR43522">
    <property type="entry name" value="TRANSKETOLASE"/>
    <property type="match status" value="1"/>
</dbReference>
<keyword evidence="7 14" id="KW-0460">Magnesium</keyword>
<evidence type="ECO:0000256" key="8">
    <source>
        <dbReference type="ARBA" id="ARBA00023052"/>
    </source>
</evidence>
<dbReference type="CDD" id="cd07033">
    <property type="entry name" value="TPP_PYR_DXS_TK_like"/>
    <property type="match status" value="1"/>
</dbReference>
<feature type="binding site" evidence="13">
    <location>
        <position position="67"/>
    </location>
    <ligand>
        <name>thiamine diphosphate</name>
        <dbReference type="ChEBI" id="CHEBI:58937"/>
    </ligand>
</feature>
<dbReference type="EC" id="2.2.1.1" evidence="3 10"/>
<feature type="binding site" evidence="13">
    <location>
        <position position="157"/>
    </location>
    <ligand>
        <name>thiamine diphosphate</name>
        <dbReference type="ChEBI" id="CHEBI:58937"/>
    </ligand>
</feature>
<comment type="similarity">
    <text evidence="1 16">Belongs to the transketolase family.</text>
</comment>